<evidence type="ECO:0000256" key="1">
    <source>
        <dbReference type="SAM" id="MobiDB-lite"/>
    </source>
</evidence>
<feature type="compositionally biased region" description="Polar residues" evidence="1">
    <location>
        <begin position="1"/>
        <end position="22"/>
    </location>
</feature>
<evidence type="ECO:0000313" key="3">
    <source>
        <dbReference type="Proteomes" id="UP000789342"/>
    </source>
</evidence>
<keyword evidence="3" id="KW-1185">Reference proteome</keyword>
<dbReference type="Proteomes" id="UP000789342">
    <property type="component" value="Unassembled WGS sequence"/>
</dbReference>
<dbReference type="AlphaFoldDB" id="A0A9N8WDK6"/>
<reference evidence="2" key="1">
    <citation type="submission" date="2021-06" db="EMBL/GenBank/DDBJ databases">
        <authorList>
            <person name="Kallberg Y."/>
            <person name="Tangrot J."/>
            <person name="Rosling A."/>
        </authorList>
    </citation>
    <scope>NUCLEOTIDE SEQUENCE</scope>
    <source>
        <strain evidence="2">CL551</strain>
    </source>
</reference>
<name>A0A9N8WDK6_9GLOM</name>
<evidence type="ECO:0000313" key="2">
    <source>
        <dbReference type="EMBL" id="CAG8486249.1"/>
    </source>
</evidence>
<accession>A0A9N8WDK6</accession>
<comment type="caution">
    <text evidence="2">The sequence shown here is derived from an EMBL/GenBank/DDBJ whole genome shotgun (WGS) entry which is preliminary data.</text>
</comment>
<organism evidence="2 3">
    <name type="scientific">Acaulospora morrowiae</name>
    <dbReference type="NCBI Taxonomy" id="94023"/>
    <lineage>
        <taxon>Eukaryota</taxon>
        <taxon>Fungi</taxon>
        <taxon>Fungi incertae sedis</taxon>
        <taxon>Mucoromycota</taxon>
        <taxon>Glomeromycotina</taxon>
        <taxon>Glomeromycetes</taxon>
        <taxon>Diversisporales</taxon>
        <taxon>Acaulosporaceae</taxon>
        <taxon>Acaulospora</taxon>
    </lineage>
</organism>
<protein>
    <submittedName>
        <fullName evidence="2">6808_t:CDS:1</fullName>
    </submittedName>
</protein>
<dbReference type="EMBL" id="CAJVPV010001097">
    <property type="protein sequence ID" value="CAG8486249.1"/>
    <property type="molecule type" value="Genomic_DNA"/>
</dbReference>
<sequence length="41" mass="4819">MSSNTESSKFLTNRQSKYNHIQRNPILLKPNNPKFQQSKIT</sequence>
<feature type="region of interest" description="Disordered" evidence="1">
    <location>
        <begin position="1"/>
        <end position="41"/>
    </location>
</feature>
<gene>
    <name evidence="2" type="ORF">AMORRO_LOCUS2556</name>
</gene>
<proteinExistence type="predicted"/>